<dbReference type="OrthoDB" id="581608at2"/>
<dbReference type="AlphaFoldDB" id="A0A1W1XFI1"/>
<dbReference type="SUPFAM" id="SSF51197">
    <property type="entry name" value="Clavaminate synthase-like"/>
    <property type="match status" value="1"/>
</dbReference>
<keyword evidence="6" id="KW-0408">Iron</keyword>
<evidence type="ECO:0000256" key="2">
    <source>
        <dbReference type="ARBA" id="ARBA00005896"/>
    </source>
</evidence>
<keyword evidence="4 8" id="KW-0223">Dioxygenase</keyword>
<keyword evidence="9" id="KW-1185">Reference proteome</keyword>
<sequence length="325" mass="35804">MSTVTTDSGITVTQLAGHIGAEIGNVDLAGPLSDAVINDIRQALLKWKVVFFRNQQIDHAQQVAFTSRFGEVTYAHPHEDEPIEGHPQILPIDRSRYERRNGLRRSSYESRWHTDVTAAVNPPAGSILRAVDVPSFGGDTQWANLVAAYEGLSAPLRALADTLKAEHRFAANTRIPAGSKLAKRFADNPLVAVHPVVRVHPETGERALFVNPGFTSHIVDVSPAESEKLLELFFEQVTKPAYTVRFHWNNGDIAFWDNRATAHLAPQDLDHIEVERVLYRTTITGDVPVGVDGFRSQLIEGEFFGNAVPTALQQARQVVADAQPA</sequence>
<gene>
    <name evidence="8" type="ORF">SAMN02745857_01413</name>
</gene>
<dbReference type="PANTHER" id="PTHR30468:SF5">
    <property type="entry name" value="ALPHA-KETOGLUTARATE-DEPENDENT SULFATE ESTER DIOXYGENASE"/>
    <property type="match status" value="1"/>
</dbReference>
<proteinExistence type="inferred from homology"/>
<dbReference type="PANTHER" id="PTHR30468">
    <property type="entry name" value="ALPHA-KETOGLUTARATE-DEPENDENT SULFONATE DIOXYGENASE"/>
    <property type="match status" value="1"/>
</dbReference>
<dbReference type="STRING" id="1121001.SAMN02745857_01413"/>
<dbReference type="InterPro" id="IPR003819">
    <property type="entry name" value="TauD/TfdA-like"/>
</dbReference>
<dbReference type="Gene3D" id="3.60.130.10">
    <property type="entry name" value="Clavaminate synthase-like"/>
    <property type="match status" value="1"/>
</dbReference>
<comment type="cofactor">
    <cofactor evidence="1">
        <name>Fe(2+)</name>
        <dbReference type="ChEBI" id="CHEBI:29033"/>
    </cofactor>
</comment>
<dbReference type="Pfam" id="PF02668">
    <property type="entry name" value="TauD"/>
    <property type="match status" value="1"/>
</dbReference>
<reference evidence="8 9" key="1">
    <citation type="submission" date="2017-04" db="EMBL/GenBank/DDBJ databases">
        <authorList>
            <person name="Afonso C.L."/>
            <person name="Miller P.J."/>
            <person name="Scott M.A."/>
            <person name="Spackman E."/>
            <person name="Goraichik I."/>
            <person name="Dimitrov K.M."/>
            <person name="Suarez D.L."/>
            <person name="Swayne D.E."/>
        </authorList>
    </citation>
    <scope>NUCLEOTIDE SEQUENCE [LARGE SCALE GENOMIC DNA]</scope>
    <source>
        <strain evidence="8 9">DSM 23236</strain>
    </source>
</reference>
<evidence type="ECO:0000256" key="5">
    <source>
        <dbReference type="ARBA" id="ARBA00023002"/>
    </source>
</evidence>
<protein>
    <submittedName>
        <fullName evidence="8">Taurine dioxygenase</fullName>
    </submittedName>
</protein>
<keyword evidence="3" id="KW-0479">Metal-binding</keyword>
<comment type="similarity">
    <text evidence="2">Belongs to the TfdA dioxygenase family.</text>
</comment>
<accession>A0A1W1XFI1</accession>
<dbReference type="GO" id="GO:0005737">
    <property type="term" value="C:cytoplasm"/>
    <property type="evidence" value="ECO:0007669"/>
    <property type="project" value="TreeGrafter"/>
</dbReference>
<evidence type="ECO:0000256" key="6">
    <source>
        <dbReference type="ARBA" id="ARBA00023004"/>
    </source>
</evidence>
<keyword evidence="5" id="KW-0560">Oxidoreductase</keyword>
<dbReference type="GO" id="GO:0016706">
    <property type="term" value="F:2-oxoglutarate-dependent dioxygenase activity"/>
    <property type="evidence" value="ECO:0007669"/>
    <property type="project" value="TreeGrafter"/>
</dbReference>
<dbReference type="InterPro" id="IPR042098">
    <property type="entry name" value="TauD-like_sf"/>
</dbReference>
<name>A0A1W1XFI1_9NEIS</name>
<dbReference type="Proteomes" id="UP000192761">
    <property type="component" value="Unassembled WGS sequence"/>
</dbReference>
<evidence type="ECO:0000256" key="4">
    <source>
        <dbReference type="ARBA" id="ARBA00022964"/>
    </source>
</evidence>
<evidence type="ECO:0000256" key="1">
    <source>
        <dbReference type="ARBA" id="ARBA00001954"/>
    </source>
</evidence>
<dbReference type="EMBL" id="FWXD01000007">
    <property type="protein sequence ID" value="SMC22587.1"/>
    <property type="molecule type" value="Genomic_DNA"/>
</dbReference>
<organism evidence="8 9">
    <name type="scientific">Andreprevotia lacus DSM 23236</name>
    <dbReference type="NCBI Taxonomy" id="1121001"/>
    <lineage>
        <taxon>Bacteria</taxon>
        <taxon>Pseudomonadati</taxon>
        <taxon>Pseudomonadota</taxon>
        <taxon>Betaproteobacteria</taxon>
        <taxon>Neisseriales</taxon>
        <taxon>Chitinibacteraceae</taxon>
        <taxon>Andreprevotia</taxon>
    </lineage>
</organism>
<feature type="domain" description="TauD/TfdA-like" evidence="7">
    <location>
        <begin position="12"/>
        <end position="281"/>
    </location>
</feature>
<evidence type="ECO:0000256" key="3">
    <source>
        <dbReference type="ARBA" id="ARBA00022723"/>
    </source>
</evidence>
<evidence type="ECO:0000313" key="9">
    <source>
        <dbReference type="Proteomes" id="UP000192761"/>
    </source>
</evidence>
<evidence type="ECO:0000313" key="8">
    <source>
        <dbReference type="EMBL" id="SMC22587.1"/>
    </source>
</evidence>
<dbReference type="GO" id="GO:0046872">
    <property type="term" value="F:metal ion binding"/>
    <property type="evidence" value="ECO:0007669"/>
    <property type="project" value="UniProtKB-KW"/>
</dbReference>
<dbReference type="InterPro" id="IPR051323">
    <property type="entry name" value="AtsK-like"/>
</dbReference>
<evidence type="ECO:0000259" key="7">
    <source>
        <dbReference type="Pfam" id="PF02668"/>
    </source>
</evidence>
<dbReference type="RefSeq" id="WP_084090083.1">
    <property type="nucleotide sequence ID" value="NZ_FWXD01000007.1"/>
</dbReference>